<evidence type="ECO:0008006" key="4">
    <source>
        <dbReference type="Google" id="ProtNLM"/>
    </source>
</evidence>
<feature type="transmembrane region" description="Helical" evidence="1">
    <location>
        <begin position="37"/>
        <end position="55"/>
    </location>
</feature>
<reference evidence="3" key="1">
    <citation type="journal article" date="2019" name="Int. J. Syst. Evol. Microbiol.">
        <title>The Global Catalogue of Microorganisms (GCM) 10K type strain sequencing project: providing services to taxonomists for standard genome sequencing and annotation.</title>
        <authorList>
            <consortium name="The Broad Institute Genomics Platform"/>
            <consortium name="The Broad Institute Genome Sequencing Center for Infectious Disease"/>
            <person name="Wu L."/>
            <person name="Ma J."/>
        </authorList>
    </citation>
    <scope>NUCLEOTIDE SEQUENCE [LARGE SCALE GENOMIC DNA]</scope>
    <source>
        <strain evidence="3">CGMCC 4.6946</strain>
    </source>
</reference>
<proteinExistence type="predicted"/>
<dbReference type="Proteomes" id="UP001595797">
    <property type="component" value="Unassembled WGS sequence"/>
</dbReference>
<keyword evidence="3" id="KW-1185">Reference proteome</keyword>
<protein>
    <recommendedName>
        <fullName evidence="4">Gram-positive cocci surface proteins LPxTG domain-containing protein</fullName>
    </recommendedName>
</protein>
<keyword evidence="1" id="KW-1133">Transmembrane helix</keyword>
<keyword evidence="1" id="KW-0472">Membrane</keyword>
<gene>
    <name evidence="2" type="ORF">ACFPCS_09255</name>
</gene>
<feature type="transmembrane region" description="Helical" evidence="1">
    <location>
        <begin position="12"/>
        <end position="30"/>
    </location>
</feature>
<comment type="caution">
    <text evidence="2">The sequence shown here is derived from an EMBL/GenBank/DDBJ whole genome shotgun (WGS) entry which is preliminary data.</text>
</comment>
<evidence type="ECO:0000313" key="3">
    <source>
        <dbReference type="Proteomes" id="UP001595797"/>
    </source>
</evidence>
<keyword evidence="1" id="KW-0812">Transmembrane</keyword>
<accession>A0ABV9TJM4</accession>
<organism evidence="2 3">
    <name type="scientific">Kocuria oceani</name>
    <dbReference type="NCBI Taxonomy" id="988827"/>
    <lineage>
        <taxon>Bacteria</taxon>
        <taxon>Bacillati</taxon>
        <taxon>Actinomycetota</taxon>
        <taxon>Actinomycetes</taxon>
        <taxon>Micrococcales</taxon>
        <taxon>Micrococcaceae</taxon>
        <taxon>Kocuria</taxon>
    </lineage>
</organism>
<name>A0ABV9TJM4_9MICC</name>
<sequence length="99" mass="9797">MILPVFEPALPVLLAATGSILAVAGLLIIAGRRRRGFVAVGACVLVAGVAIISPSTTSHTARATVTATSEAITGLTGRADPGPDPADGEIVAVETRAAP</sequence>
<dbReference type="EMBL" id="JBHSIW010000008">
    <property type="protein sequence ID" value="MFC4903748.1"/>
    <property type="molecule type" value="Genomic_DNA"/>
</dbReference>
<dbReference type="RefSeq" id="WP_277550502.1">
    <property type="nucleotide sequence ID" value="NZ_JARAMH010000003.1"/>
</dbReference>
<evidence type="ECO:0000256" key="1">
    <source>
        <dbReference type="SAM" id="Phobius"/>
    </source>
</evidence>
<evidence type="ECO:0000313" key="2">
    <source>
        <dbReference type="EMBL" id="MFC4903748.1"/>
    </source>
</evidence>